<organism evidence="3 4">
    <name type="scientific">Alteromonas arenosi</name>
    <dbReference type="NCBI Taxonomy" id="3055817"/>
    <lineage>
        <taxon>Bacteria</taxon>
        <taxon>Pseudomonadati</taxon>
        <taxon>Pseudomonadota</taxon>
        <taxon>Gammaproteobacteria</taxon>
        <taxon>Alteromonadales</taxon>
        <taxon>Alteromonadaceae</taxon>
        <taxon>Alteromonas/Salinimonas group</taxon>
        <taxon>Alteromonas</taxon>
    </lineage>
</organism>
<reference evidence="3 4" key="1">
    <citation type="submission" date="2023-06" db="EMBL/GenBank/DDBJ databases">
        <title>Alteromonas sp. ASW11-36 isolated from intertidal sand.</title>
        <authorList>
            <person name="Li Y."/>
        </authorList>
    </citation>
    <scope>NUCLEOTIDE SEQUENCE [LARGE SCALE GENOMIC DNA]</scope>
    <source>
        <strain evidence="3 4">ASW11-36</strain>
    </source>
</reference>
<proteinExistence type="predicted"/>
<dbReference type="PANTHER" id="PTHR42776">
    <property type="entry name" value="SERINE PEPTIDASE S9 FAMILY MEMBER"/>
    <property type="match status" value="1"/>
</dbReference>
<dbReference type="EC" id="3.4.-.-" evidence="3"/>
<dbReference type="PANTHER" id="PTHR42776:SF27">
    <property type="entry name" value="DIPEPTIDYL PEPTIDASE FAMILY MEMBER 6"/>
    <property type="match status" value="1"/>
</dbReference>
<dbReference type="SUPFAM" id="SSF82171">
    <property type="entry name" value="DPP6 N-terminal domain-like"/>
    <property type="match status" value="1"/>
</dbReference>
<keyword evidence="1 3" id="KW-0378">Hydrolase</keyword>
<dbReference type="Gene3D" id="3.40.50.1820">
    <property type="entry name" value="alpha/beta hydrolase"/>
    <property type="match status" value="1"/>
</dbReference>
<dbReference type="InterPro" id="IPR001375">
    <property type="entry name" value="Peptidase_S9_cat"/>
</dbReference>
<sequence length="708" mass="77542">MTTINNNMDIKYVMNHIKSIAPICLSLTLFACSEAPTTNAVDNTTVADQSAVTNEPVELIPRELIFGNPTYSSVQISPNGKMISYLAPLDGVMNIWVAPVDALSAAKAVTADKGRGIRGYGWVAGMEHLLYVQDKGGDENFLLYGVDPTTGKESAYTPFENTRVQFLASDSDIPGKQIIGINNRDPRWHDVYELDIATGELTLLFENTENFGGFDFDNDLTLRFGQKSTSAGGAEYYKRTDDGWELFLSVSPEDLYTTGLAGFSEDNKTLYLQKSVGRDTSALFAMDLATGEETLIAQDDRADIGGTWRDKDTGVPYVYTVNYDKNRYFAMDERGEQILKRLNERFEGNFSRTSATDDESKWVVLNSQSNKVATYYVWDRGADEFTELFSVRPELADKTLAVMTPEMITSRDGLTLVSYLTLPPGADTDGDGRPEQPLPMVLNVHGGPWARDSYGYRSSPQWLANRGYAVLQVNFRGSTGFGKSFVNAGDLEWGLKMHDDLIDAVDWAVEQGITQKDTVAIMGGSYGGYATLAGLTFTPDRFACGVDIVGPSNLVTLLDSIPPYWESFRRVLELRVGDPNTEEGMAILQAASPLNKVEMISRPLLIGQGANDPRVKQAESDQIVNAMQEKGIPVTYALFPDEGHGFARPENRLAFFGVAEGFLATCLGGRAEPLGDDLQGSSLTVPVGETYVEGLAEALASFSAEERG</sequence>
<keyword evidence="4" id="KW-1185">Reference proteome</keyword>
<dbReference type="EMBL" id="JAUCBP010000007">
    <property type="protein sequence ID" value="MDM7860740.1"/>
    <property type="molecule type" value="Genomic_DNA"/>
</dbReference>
<evidence type="ECO:0000259" key="2">
    <source>
        <dbReference type="Pfam" id="PF00326"/>
    </source>
</evidence>
<dbReference type="InterPro" id="IPR011042">
    <property type="entry name" value="6-blade_b-propeller_TolB-like"/>
</dbReference>
<evidence type="ECO:0000313" key="3">
    <source>
        <dbReference type="EMBL" id="MDM7860740.1"/>
    </source>
</evidence>
<dbReference type="InterPro" id="IPR029058">
    <property type="entry name" value="AB_hydrolase_fold"/>
</dbReference>
<feature type="domain" description="Peptidase S9 prolyl oligopeptidase catalytic" evidence="2">
    <location>
        <begin position="456"/>
        <end position="669"/>
    </location>
</feature>
<accession>A0ABT7SX20</accession>
<protein>
    <submittedName>
        <fullName evidence="3">S9 family peptidase</fullName>
        <ecNumber evidence="3">3.4.-.-</ecNumber>
    </submittedName>
</protein>
<dbReference type="SUPFAM" id="SSF53474">
    <property type="entry name" value="alpha/beta-Hydrolases"/>
    <property type="match status" value="1"/>
</dbReference>
<dbReference type="Gene3D" id="2.120.10.30">
    <property type="entry name" value="TolB, C-terminal domain"/>
    <property type="match status" value="1"/>
</dbReference>
<gene>
    <name evidence="3" type="ORF">QTP81_09035</name>
</gene>
<dbReference type="GO" id="GO:0016787">
    <property type="term" value="F:hydrolase activity"/>
    <property type="evidence" value="ECO:0007669"/>
    <property type="project" value="UniProtKB-KW"/>
</dbReference>
<evidence type="ECO:0000256" key="1">
    <source>
        <dbReference type="ARBA" id="ARBA00022801"/>
    </source>
</evidence>
<dbReference type="Proteomes" id="UP001234343">
    <property type="component" value="Unassembled WGS sequence"/>
</dbReference>
<comment type="caution">
    <text evidence="3">The sequence shown here is derived from an EMBL/GenBank/DDBJ whole genome shotgun (WGS) entry which is preliminary data.</text>
</comment>
<dbReference type="Pfam" id="PF00326">
    <property type="entry name" value="Peptidase_S9"/>
    <property type="match status" value="1"/>
</dbReference>
<evidence type="ECO:0000313" key="4">
    <source>
        <dbReference type="Proteomes" id="UP001234343"/>
    </source>
</evidence>
<name>A0ABT7SX20_9ALTE</name>